<dbReference type="Pfam" id="PF00117">
    <property type="entry name" value="GATase"/>
    <property type="match status" value="1"/>
</dbReference>
<dbReference type="EMBL" id="UINC01166094">
    <property type="protein sequence ID" value="SVD67861.1"/>
    <property type="molecule type" value="Genomic_DNA"/>
</dbReference>
<dbReference type="InterPro" id="IPR017926">
    <property type="entry name" value="GATASE"/>
</dbReference>
<dbReference type="PROSITE" id="PS51273">
    <property type="entry name" value="GATASE_TYPE_1"/>
    <property type="match status" value="1"/>
</dbReference>
<dbReference type="AlphaFoldDB" id="A0A382XBZ5"/>
<dbReference type="SUPFAM" id="SSF52317">
    <property type="entry name" value="Class I glutamine amidotransferase-like"/>
    <property type="match status" value="1"/>
</dbReference>
<name>A0A382XBZ5_9ZZZZ</name>
<dbReference type="PANTHER" id="PTHR42695">
    <property type="entry name" value="GLUTAMINE AMIDOTRANSFERASE YLR126C-RELATED"/>
    <property type="match status" value="1"/>
</dbReference>
<proteinExistence type="predicted"/>
<accession>A0A382XBZ5</accession>
<feature type="domain" description="Glutamine amidotransferase" evidence="1">
    <location>
        <begin position="21"/>
        <end position="181"/>
    </location>
</feature>
<dbReference type="Gene3D" id="3.40.50.880">
    <property type="match status" value="1"/>
</dbReference>
<dbReference type="InterPro" id="IPR029062">
    <property type="entry name" value="Class_I_gatase-like"/>
</dbReference>
<protein>
    <recommendedName>
        <fullName evidence="1">Glutamine amidotransferase domain-containing protein</fullName>
    </recommendedName>
</protein>
<evidence type="ECO:0000313" key="2">
    <source>
        <dbReference type="EMBL" id="SVD67861.1"/>
    </source>
</evidence>
<dbReference type="InterPro" id="IPR044992">
    <property type="entry name" value="ChyE-like"/>
</dbReference>
<dbReference type="PANTHER" id="PTHR42695:SF5">
    <property type="entry name" value="GLUTAMINE AMIDOTRANSFERASE YLR126C-RELATED"/>
    <property type="match status" value="1"/>
</dbReference>
<organism evidence="2">
    <name type="scientific">marine metagenome</name>
    <dbReference type="NCBI Taxonomy" id="408172"/>
    <lineage>
        <taxon>unclassified sequences</taxon>
        <taxon>metagenomes</taxon>
        <taxon>ecological metagenomes</taxon>
    </lineage>
</organism>
<feature type="non-terminal residue" evidence="2">
    <location>
        <position position="233"/>
    </location>
</feature>
<sequence>MRKILVFQHVPSAPLGTLDGQFREAGFRIRYVNFSRLVEVIPDVRRYHGLIVLGGPMSANELGRYPHLDAEKDAIRHAALGGIPVLGICLGAQLIAAALGGRVRRNPVKEIGWFEVVPTDAGRQDPLFSKFGGPEMVFQWHGDTFALPQDAHRLARSDACPNQAFRFGDSAYGLQFHLEADEALIERWLRTSIHVREIAALGNTVNPEQIRADTSCYMARSAELSGAVFGEFI</sequence>
<gene>
    <name evidence="2" type="ORF">METZ01_LOCUS420715</name>
</gene>
<dbReference type="GO" id="GO:0005829">
    <property type="term" value="C:cytosol"/>
    <property type="evidence" value="ECO:0007669"/>
    <property type="project" value="TreeGrafter"/>
</dbReference>
<dbReference type="CDD" id="cd01741">
    <property type="entry name" value="GATase1_1"/>
    <property type="match status" value="1"/>
</dbReference>
<evidence type="ECO:0000259" key="1">
    <source>
        <dbReference type="Pfam" id="PF00117"/>
    </source>
</evidence>
<reference evidence="2" key="1">
    <citation type="submission" date="2018-05" db="EMBL/GenBank/DDBJ databases">
        <authorList>
            <person name="Lanie J.A."/>
            <person name="Ng W.-L."/>
            <person name="Kazmierczak K.M."/>
            <person name="Andrzejewski T.M."/>
            <person name="Davidsen T.M."/>
            <person name="Wayne K.J."/>
            <person name="Tettelin H."/>
            <person name="Glass J.I."/>
            <person name="Rusch D."/>
            <person name="Podicherti R."/>
            <person name="Tsui H.-C.T."/>
            <person name="Winkler M.E."/>
        </authorList>
    </citation>
    <scope>NUCLEOTIDE SEQUENCE</scope>
</reference>
<dbReference type="FunFam" id="3.40.50.880:FF:000033">
    <property type="entry name" value="Glutamine amidotransferase class-I"/>
    <property type="match status" value="1"/>
</dbReference>